<name>A0A7X3IFQ5_9BACL</name>
<evidence type="ECO:0000313" key="1">
    <source>
        <dbReference type="EMBL" id="MWV43064.1"/>
    </source>
</evidence>
<dbReference type="AlphaFoldDB" id="A0A7X3IFQ5"/>
<sequence>MAFGYKLGDVVNNVTRIVEAIQHMEQGMHHASSGSLDALRRNKAQLENVLEFIMELEVGSSVSLEAYLAGHKQCIQDCIGISYNAKKPYIGRTRVI</sequence>
<accession>A0A7X3IFQ5</accession>
<protein>
    <submittedName>
        <fullName evidence="1">Uncharacterized protein</fullName>
    </submittedName>
</protein>
<dbReference type="Proteomes" id="UP000460318">
    <property type="component" value="Unassembled WGS sequence"/>
</dbReference>
<comment type="caution">
    <text evidence="1">The sequence shown here is derived from an EMBL/GenBank/DDBJ whole genome shotgun (WGS) entry which is preliminary data.</text>
</comment>
<dbReference type="RefSeq" id="WP_160496611.1">
    <property type="nucleotide sequence ID" value="NZ_WUBI01000001.1"/>
</dbReference>
<keyword evidence="2" id="KW-1185">Reference proteome</keyword>
<gene>
    <name evidence="1" type="ORF">GRF59_05425</name>
</gene>
<reference evidence="1 2" key="1">
    <citation type="submission" date="2019-12" db="EMBL/GenBank/DDBJ databases">
        <title>Paenibacillus sp. nov., an endophytic bacterium isolated from the stem of Dendrobium.</title>
        <authorList>
            <person name="Zhao R."/>
        </authorList>
    </citation>
    <scope>NUCLEOTIDE SEQUENCE [LARGE SCALE GENOMIC DNA]</scope>
    <source>
        <strain evidence="1 2">HJL G12</strain>
    </source>
</reference>
<proteinExistence type="predicted"/>
<organism evidence="1 2">
    <name type="scientific">Paenibacillus dendrobii</name>
    <dbReference type="NCBI Taxonomy" id="2691084"/>
    <lineage>
        <taxon>Bacteria</taxon>
        <taxon>Bacillati</taxon>
        <taxon>Bacillota</taxon>
        <taxon>Bacilli</taxon>
        <taxon>Bacillales</taxon>
        <taxon>Paenibacillaceae</taxon>
        <taxon>Paenibacillus</taxon>
    </lineage>
</organism>
<evidence type="ECO:0000313" key="2">
    <source>
        <dbReference type="Proteomes" id="UP000460318"/>
    </source>
</evidence>
<dbReference type="EMBL" id="WUBI01000001">
    <property type="protein sequence ID" value="MWV43064.1"/>
    <property type="molecule type" value="Genomic_DNA"/>
</dbReference>